<evidence type="ECO:0000256" key="6">
    <source>
        <dbReference type="ARBA" id="ARBA00022989"/>
    </source>
</evidence>
<accession>A0A0R2PWB3</accession>
<evidence type="ECO:0000256" key="3">
    <source>
        <dbReference type="ARBA" id="ARBA00007725"/>
    </source>
</evidence>
<name>A0A0R2PWB3_9GAMM</name>
<evidence type="ECO:0000256" key="4">
    <source>
        <dbReference type="ARBA" id="ARBA00022475"/>
    </source>
</evidence>
<evidence type="ECO:0000256" key="8">
    <source>
        <dbReference type="ARBA" id="ARBA00026081"/>
    </source>
</evidence>
<evidence type="ECO:0000313" key="10">
    <source>
        <dbReference type="EMBL" id="KRO41234.1"/>
    </source>
</evidence>
<feature type="transmembrane region" description="Helical" evidence="9">
    <location>
        <begin position="293"/>
        <end position="310"/>
    </location>
</feature>
<feature type="transmembrane region" description="Helical" evidence="9">
    <location>
        <begin position="21"/>
        <end position="39"/>
    </location>
</feature>
<dbReference type="EMBL" id="LIAV01000015">
    <property type="protein sequence ID" value="KRO41234.1"/>
    <property type="molecule type" value="Genomic_DNA"/>
</dbReference>
<reference evidence="11" key="1">
    <citation type="submission" date="2015-10" db="EMBL/GenBank/DDBJ databases">
        <title>Metagenome-Assembled Genomes uncover a global brackish microbiome.</title>
        <authorList>
            <person name="Hugerth L.W."/>
            <person name="Larsson J."/>
            <person name="Alneberg J."/>
            <person name="Lindh M.V."/>
            <person name="Legrand C."/>
            <person name="Pinhassi J."/>
            <person name="Andersson A."/>
        </authorList>
    </citation>
    <scope>NUCLEOTIDE SEQUENCE [LARGE SCALE GENOMIC DNA]</scope>
</reference>
<dbReference type="Pfam" id="PF03739">
    <property type="entry name" value="LptF_LptG"/>
    <property type="match status" value="1"/>
</dbReference>
<proteinExistence type="inferred from homology"/>
<dbReference type="AlphaFoldDB" id="A0A0R2PWB3"/>
<comment type="function">
    <text evidence="1">Part of the ABC transporter complex LptBFG involved in the translocation of lipopolysaccharide (LPS) from the inner membrane to the outer membrane.</text>
</comment>
<keyword evidence="7 9" id="KW-0472">Membrane</keyword>
<organism evidence="10 11">
    <name type="scientific">SAR86 cluster bacterium BACL1 MAG-120920-bin57</name>
    <dbReference type="NCBI Taxonomy" id="1655571"/>
    <lineage>
        <taxon>Bacteria</taxon>
        <taxon>Pseudomonadati</taxon>
        <taxon>Pseudomonadota</taxon>
        <taxon>Gammaproteobacteria</taxon>
        <taxon>SAR86 cluster</taxon>
    </lineage>
</organism>
<comment type="subcellular location">
    <subcellularLocation>
        <location evidence="2">Cell membrane</location>
        <topology evidence="2">Multi-pass membrane protein</topology>
    </subcellularLocation>
</comment>
<protein>
    <recommendedName>
        <fullName evidence="12">Permease</fullName>
    </recommendedName>
</protein>
<evidence type="ECO:0000256" key="1">
    <source>
        <dbReference type="ARBA" id="ARBA00002265"/>
    </source>
</evidence>
<gene>
    <name evidence="10" type="ORF">ABR63_05915</name>
</gene>
<dbReference type="InterPro" id="IPR005495">
    <property type="entry name" value="LptG/LptF_permease"/>
</dbReference>
<feature type="transmembrane region" description="Helical" evidence="9">
    <location>
        <begin position="356"/>
        <end position="374"/>
    </location>
</feature>
<comment type="subunit">
    <text evidence="8">Component of the lipopolysaccharide transport and assembly complex. The LptBFG transporter is composed of two ATP-binding proteins (LptB) and two transmembrane proteins (LptF and LptG).</text>
</comment>
<keyword evidence="5 9" id="KW-0812">Transmembrane</keyword>
<comment type="similarity">
    <text evidence="3">Belongs to the LptF/LptG family.</text>
</comment>
<keyword evidence="6 9" id="KW-1133">Transmembrane helix</keyword>
<dbReference type="Proteomes" id="UP000050874">
    <property type="component" value="Unassembled WGS sequence"/>
</dbReference>
<dbReference type="PANTHER" id="PTHR33529:SF7">
    <property type="entry name" value="LIPOPOLYSACCHARIDE EXPORT SYSTEM PERMEASE PROTEIN LPTF"/>
    <property type="match status" value="1"/>
</dbReference>
<dbReference type="GO" id="GO:0015920">
    <property type="term" value="P:lipopolysaccharide transport"/>
    <property type="evidence" value="ECO:0007669"/>
    <property type="project" value="TreeGrafter"/>
</dbReference>
<evidence type="ECO:0000256" key="7">
    <source>
        <dbReference type="ARBA" id="ARBA00023136"/>
    </source>
</evidence>
<feature type="transmembrane region" description="Helical" evidence="9">
    <location>
        <begin position="105"/>
        <end position="128"/>
    </location>
</feature>
<feature type="transmembrane region" description="Helical" evidence="9">
    <location>
        <begin position="322"/>
        <end position="344"/>
    </location>
</feature>
<evidence type="ECO:0008006" key="12">
    <source>
        <dbReference type="Google" id="ProtNLM"/>
    </source>
</evidence>
<evidence type="ECO:0000256" key="2">
    <source>
        <dbReference type="ARBA" id="ARBA00004651"/>
    </source>
</evidence>
<evidence type="ECO:0000256" key="9">
    <source>
        <dbReference type="SAM" id="Phobius"/>
    </source>
</evidence>
<feature type="transmembrane region" description="Helical" evidence="9">
    <location>
        <begin position="262"/>
        <end position="281"/>
    </location>
</feature>
<feature type="transmembrane region" description="Helical" evidence="9">
    <location>
        <begin position="63"/>
        <end position="84"/>
    </location>
</feature>
<dbReference type="PANTHER" id="PTHR33529">
    <property type="entry name" value="SLR0882 PROTEIN-RELATED"/>
    <property type="match status" value="1"/>
</dbReference>
<comment type="caution">
    <text evidence="10">The sequence shown here is derived from an EMBL/GenBank/DDBJ whole genome shotgun (WGS) entry which is preliminary data.</text>
</comment>
<dbReference type="GO" id="GO:0043190">
    <property type="term" value="C:ATP-binding cassette (ABC) transporter complex"/>
    <property type="evidence" value="ECO:0007669"/>
    <property type="project" value="TreeGrafter"/>
</dbReference>
<evidence type="ECO:0000256" key="5">
    <source>
        <dbReference type="ARBA" id="ARBA00022692"/>
    </source>
</evidence>
<sequence length="375" mass="42459">MYKKNILAIHLNTQIFKGFTAILLILLGLIFSSRLVGYYEQAVLGDLNPDIIFSILLLRLPDFLSLLIPFAFFLSLLLLVSELYQSNGIYAYFSAGVSRFRLMRYLTPFFLLALIACSVFSVFIGPYAKVLSKNLIAEQSFDDRLATLKAKTLINLDSSNSFLYFDAMNDSVMDGVTFFISKDDSFSLIRADALELSSLNNQMILGFKNGSVHPDLNSPNNIQISFKELSHTLDLGAQSSQKFSFTKLLDFKNSSNFIENQWNASIPLMLIGLMVLGFVFGRSSPRAGREGSIVTGVLIYILYLSLLVAFRESYTESFHFFYLGLWPVHLAVLVISMLLFNLDGRFPMKDFMPRQRLKVIAIIFSIFVLIVWLSR</sequence>
<keyword evidence="4" id="KW-1003">Cell membrane</keyword>
<evidence type="ECO:0000313" key="11">
    <source>
        <dbReference type="Proteomes" id="UP000050874"/>
    </source>
</evidence>